<dbReference type="InterPro" id="IPR014720">
    <property type="entry name" value="dsRBD_dom"/>
</dbReference>
<dbReference type="GO" id="GO:0003723">
    <property type="term" value="F:RNA binding"/>
    <property type="evidence" value="ECO:0007669"/>
    <property type="project" value="UniProtKB-KW"/>
</dbReference>
<dbReference type="Proteomes" id="UP000030653">
    <property type="component" value="Unassembled WGS sequence"/>
</dbReference>
<dbReference type="GO" id="GO:0004525">
    <property type="term" value="F:ribonuclease III activity"/>
    <property type="evidence" value="ECO:0007669"/>
    <property type="project" value="InterPro"/>
</dbReference>
<dbReference type="HOGENOM" id="CLU_000907_2_0_1"/>
<evidence type="ECO:0000256" key="1">
    <source>
        <dbReference type="ARBA" id="ARBA00022722"/>
    </source>
</evidence>
<dbReference type="OMA" id="MLIREIY"/>
<feature type="region of interest" description="Disordered" evidence="5">
    <location>
        <begin position="231"/>
        <end position="250"/>
    </location>
</feature>
<name>M5FZK5_DACPD</name>
<dbReference type="SMART" id="SM00358">
    <property type="entry name" value="DSRM"/>
    <property type="match status" value="1"/>
</dbReference>
<dbReference type="Gene3D" id="1.10.1520.10">
    <property type="entry name" value="Ribonuclease III domain"/>
    <property type="match status" value="1"/>
</dbReference>
<dbReference type="GO" id="GO:0006364">
    <property type="term" value="P:rRNA processing"/>
    <property type="evidence" value="ECO:0007669"/>
    <property type="project" value="TreeGrafter"/>
</dbReference>
<dbReference type="PROSITE" id="PS50142">
    <property type="entry name" value="RNASE_3_2"/>
    <property type="match status" value="1"/>
</dbReference>
<keyword evidence="8" id="KW-1185">Reference proteome</keyword>
<keyword evidence="2" id="KW-0255">Endonuclease</keyword>
<reference evidence="7 8" key="1">
    <citation type="journal article" date="2012" name="Science">
        <title>The Paleozoic origin of enzymatic lignin decomposition reconstructed from 31 fungal genomes.</title>
        <authorList>
            <person name="Floudas D."/>
            <person name="Binder M."/>
            <person name="Riley R."/>
            <person name="Barry K."/>
            <person name="Blanchette R.A."/>
            <person name="Henrissat B."/>
            <person name="Martinez A.T."/>
            <person name="Otillar R."/>
            <person name="Spatafora J.W."/>
            <person name="Yadav J.S."/>
            <person name="Aerts A."/>
            <person name="Benoit I."/>
            <person name="Boyd A."/>
            <person name="Carlson A."/>
            <person name="Copeland A."/>
            <person name="Coutinho P.M."/>
            <person name="de Vries R.P."/>
            <person name="Ferreira P."/>
            <person name="Findley K."/>
            <person name="Foster B."/>
            <person name="Gaskell J."/>
            <person name="Glotzer D."/>
            <person name="Gorecki P."/>
            <person name="Heitman J."/>
            <person name="Hesse C."/>
            <person name="Hori C."/>
            <person name="Igarashi K."/>
            <person name="Jurgens J.A."/>
            <person name="Kallen N."/>
            <person name="Kersten P."/>
            <person name="Kohler A."/>
            <person name="Kuees U."/>
            <person name="Kumar T.K.A."/>
            <person name="Kuo A."/>
            <person name="LaButti K."/>
            <person name="Larrondo L.F."/>
            <person name="Lindquist E."/>
            <person name="Ling A."/>
            <person name="Lombard V."/>
            <person name="Lucas S."/>
            <person name="Lundell T."/>
            <person name="Martin R."/>
            <person name="McLaughlin D.J."/>
            <person name="Morgenstern I."/>
            <person name="Morin E."/>
            <person name="Murat C."/>
            <person name="Nagy L.G."/>
            <person name="Nolan M."/>
            <person name="Ohm R.A."/>
            <person name="Patyshakuliyeva A."/>
            <person name="Rokas A."/>
            <person name="Ruiz-Duenas F.J."/>
            <person name="Sabat G."/>
            <person name="Salamov A."/>
            <person name="Samejima M."/>
            <person name="Schmutz J."/>
            <person name="Slot J.C."/>
            <person name="St John F."/>
            <person name="Stenlid J."/>
            <person name="Sun H."/>
            <person name="Sun S."/>
            <person name="Syed K."/>
            <person name="Tsang A."/>
            <person name="Wiebenga A."/>
            <person name="Young D."/>
            <person name="Pisabarro A."/>
            <person name="Eastwood D.C."/>
            <person name="Martin F."/>
            <person name="Cullen D."/>
            <person name="Grigoriev I.V."/>
            <person name="Hibbett D.S."/>
        </authorList>
    </citation>
    <scope>NUCLEOTIDE SEQUENCE [LARGE SCALE GENOMIC DNA]</scope>
    <source>
        <strain evidence="7 8">DJM-731 SS1</strain>
    </source>
</reference>
<dbReference type="PANTHER" id="PTHR11207">
    <property type="entry name" value="RIBONUCLEASE III"/>
    <property type="match status" value="1"/>
</dbReference>
<proteinExistence type="predicted"/>
<dbReference type="RefSeq" id="XP_040628212.1">
    <property type="nucleotide sequence ID" value="XM_040777258.1"/>
</dbReference>
<organism evidence="7 8">
    <name type="scientific">Dacryopinax primogenitus (strain DJM 731)</name>
    <name type="common">Brown rot fungus</name>
    <dbReference type="NCBI Taxonomy" id="1858805"/>
    <lineage>
        <taxon>Eukaryota</taxon>
        <taxon>Fungi</taxon>
        <taxon>Dikarya</taxon>
        <taxon>Basidiomycota</taxon>
        <taxon>Agaricomycotina</taxon>
        <taxon>Dacrymycetes</taxon>
        <taxon>Dacrymycetales</taxon>
        <taxon>Dacrymycetaceae</taxon>
        <taxon>Dacryopinax</taxon>
    </lineage>
</organism>
<gene>
    <name evidence="7" type="ORF">DACRYDRAFT_94996</name>
</gene>
<evidence type="ECO:0000256" key="5">
    <source>
        <dbReference type="SAM" id="MobiDB-lite"/>
    </source>
</evidence>
<keyword evidence="3" id="KW-0378">Hydrolase</keyword>
<dbReference type="SMART" id="SM00535">
    <property type="entry name" value="RIBOc"/>
    <property type="match status" value="1"/>
</dbReference>
<dbReference type="GO" id="GO:0006369">
    <property type="term" value="P:termination of RNA polymerase II transcription"/>
    <property type="evidence" value="ECO:0007669"/>
    <property type="project" value="TreeGrafter"/>
</dbReference>
<dbReference type="OrthoDB" id="2392202at2759"/>
<evidence type="ECO:0000256" key="2">
    <source>
        <dbReference type="ARBA" id="ARBA00022759"/>
    </source>
</evidence>
<feature type="domain" description="RNase III" evidence="6">
    <location>
        <begin position="48"/>
        <end position="172"/>
    </location>
</feature>
<dbReference type="GeneID" id="63692320"/>
<accession>M5FZK5</accession>
<feature type="compositionally biased region" description="Polar residues" evidence="5">
    <location>
        <begin position="231"/>
        <end position="245"/>
    </location>
</feature>
<protein>
    <submittedName>
        <fullName evidence="7">Ribonuclease III</fullName>
    </submittedName>
</protein>
<keyword evidence="1" id="KW-0540">Nuclease</keyword>
<dbReference type="AlphaFoldDB" id="M5FZK5"/>
<dbReference type="Gene3D" id="3.30.160.20">
    <property type="match status" value="1"/>
</dbReference>
<dbReference type="SUPFAM" id="SSF69065">
    <property type="entry name" value="RNase III domain-like"/>
    <property type="match status" value="1"/>
</dbReference>
<evidence type="ECO:0000256" key="3">
    <source>
        <dbReference type="ARBA" id="ARBA00022801"/>
    </source>
</evidence>
<keyword evidence="4" id="KW-0694">RNA-binding</keyword>
<evidence type="ECO:0000256" key="4">
    <source>
        <dbReference type="ARBA" id="ARBA00022884"/>
    </source>
</evidence>
<sequence length="390" mass="42198">MGHGIDNSDDADSVLSLSDKVSSLNLNFKTSGEVDNHISPQLPDLPQITSKEILTEVFMHRSVLARPTALFEDNPEELFHDNERLEHLGDAVVQLCATMLIREIYPRLRVGPASKVRTRVVNNVALAKHTEAYGMTQKLLVSHAQERQLRKSVSVQGDTFEAYVGGLYQENNYDLGPIYNWLRQLFEPVVREAYKQELEDHAVTSGQPWAATEAPTETAIFSSAALAGQRTQSLPVPQQQSTAGSNLPVAPPSPALTAISSLASSSIGTSDMSSPIASSVYSAYRPSLSSISSAPPSPYRFPPPAPSRVESGQLSFFNQCLIQRGKTVKWDFDECGGNKTTPLWAVVARVPDDKGKLEIVGAAQAPTKKAAKNEAARQAIAKLGYAVGVG</sequence>
<dbReference type="CDD" id="cd00593">
    <property type="entry name" value="RIBOc"/>
    <property type="match status" value="1"/>
</dbReference>
<evidence type="ECO:0000259" key="6">
    <source>
        <dbReference type="PROSITE" id="PS50142"/>
    </source>
</evidence>
<evidence type="ECO:0000313" key="8">
    <source>
        <dbReference type="Proteomes" id="UP000030653"/>
    </source>
</evidence>
<dbReference type="InterPro" id="IPR000999">
    <property type="entry name" value="RNase_III_dom"/>
</dbReference>
<dbReference type="Pfam" id="PF00636">
    <property type="entry name" value="Ribonuclease_3"/>
    <property type="match status" value="1"/>
</dbReference>
<dbReference type="GO" id="GO:0005654">
    <property type="term" value="C:nucleoplasm"/>
    <property type="evidence" value="ECO:0007669"/>
    <property type="project" value="TreeGrafter"/>
</dbReference>
<dbReference type="SUPFAM" id="SSF54768">
    <property type="entry name" value="dsRNA-binding domain-like"/>
    <property type="match status" value="1"/>
</dbReference>
<dbReference type="PANTHER" id="PTHR11207:SF0">
    <property type="entry name" value="RIBONUCLEASE 3"/>
    <property type="match status" value="1"/>
</dbReference>
<dbReference type="Pfam" id="PF00035">
    <property type="entry name" value="dsrm"/>
    <property type="match status" value="1"/>
</dbReference>
<dbReference type="InterPro" id="IPR036389">
    <property type="entry name" value="RNase_III_sf"/>
</dbReference>
<dbReference type="STRING" id="1858805.M5FZK5"/>
<dbReference type="GO" id="GO:0034475">
    <property type="term" value="P:U4 snRNA 3'-end processing"/>
    <property type="evidence" value="ECO:0007669"/>
    <property type="project" value="TreeGrafter"/>
</dbReference>
<dbReference type="EMBL" id="JH795864">
    <property type="protein sequence ID" value="EJU01315.1"/>
    <property type="molecule type" value="Genomic_DNA"/>
</dbReference>
<evidence type="ECO:0000313" key="7">
    <source>
        <dbReference type="EMBL" id="EJU01315.1"/>
    </source>
</evidence>